<dbReference type="InterPro" id="IPR005559">
    <property type="entry name" value="CG-1_dom"/>
</dbReference>
<dbReference type="Pfam" id="PF01833">
    <property type="entry name" value="TIG"/>
    <property type="match status" value="1"/>
</dbReference>
<dbReference type="SMART" id="SM00248">
    <property type="entry name" value="ANK"/>
    <property type="match status" value="2"/>
</dbReference>
<dbReference type="SUPFAM" id="SSF81296">
    <property type="entry name" value="E set domains"/>
    <property type="match status" value="1"/>
</dbReference>
<feature type="compositionally biased region" description="Basic and acidic residues" evidence="15">
    <location>
        <begin position="1055"/>
        <end position="1064"/>
    </location>
</feature>
<dbReference type="GO" id="GO:0006357">
    <property type="term" value="P:regulation of transcription by RNA polymerase II"/>
    <property type="evidence" value="ECO:0007669"/>
    <property type="project" value="TreeGrafter"/>
</dbReference>
<dbReference type="Gene3D" id="2.60.40.10">
    <property type="entry name" value="Immunoglobulins"/>
    <property type="match status" value="1"/>
</dbReference>
<evidence type="ECO:0000256" key="2">
    <source>
        <dbReference type="ARBA" id="ARBA00008267"/>
    </source>
</evidence>
<organism evidence="17 18">
    <name type="scientific">Ananas comosus</name>
    <name type="common">Pineapple</name>
    <name type="synonym">Ananas ananas</name>
    <dbReference type="NCBI Taxonomy" id="4615"/>
    <lineage>
        <taxon>Eukaryota</taxon>
        <taxon>Viridiplantae</taxon>
        <taxon>Streptophyta</taxon>
        <taxon>Embryophyta</taxon>
        <taxon>Tracheophyta</taxon>
        <taxon>Spermatophyta</taxon>
        <taxon>Magnoliopsida</taxon>
        <taxon>Liliopsida</taxon>
        <taxon>Poales</taxon>
        <taxon>Bromeliaceae</taxon>
        <taxon>Bromelioideae</taxon>
        <taxon>Ananas</taxon>
    </lineage>
</organism>
<evidence type="ECO:0000256" key="11">
    <source>
        <dbReference type="ARBA" id="ARBA00023159"/>
    </source>
</evidence>
<dbReference type="GO" id="GO:0003712">
    <property type="term" value="F:transcription coregulator activity"/>
    <property type="evidence" value="ECO:0007669"/>
    <property type="project" value="TreeGrafter"/>
</dbReference>
<keyword evidence="4" id="KW-0677">Repeat</keyword>
<keyword evidence="7" id="KW-0805">Transcription regulation</keyword>
<dbReference type="GO" id="GO:0005516">
    <property type="term" value="F:calmodulin binding"/>
    <property type="evidence" value="ECO:0007669"/>
    <property type="project" value="UniProtKB-KW"/>
</dbReference>
<keyword evidence="11" id="KW-0010">Activator</keyword>
<evidence type="ECO:0000256" key="10">
    <source>
        <dbReference type="ARBA" id="ARBA00023125"/>
    </source>
</evidence>
<dbReference type="PROSITE" id="PS50088">
    <property type="entry name" value="ANK_REPEAT"/>
    <property type="match status" value="1"/>
</dbReference>
<dbReference type="InterPro" id="IPR002909">
    <property type="entry name" value="IPT_dom"/>
</dbReference>
<dbReference type="OrthoDB" id="407555at2759"/>
<keyword evidence="13" id="KW-0539">Nucleus</keyword>
<evidence type="ECO:0000256" key="5">
    <source>
        <dbReference type="ARBA" id="ARBA00022837"/>
    </source>
</evidence>
<evidence type="ECO:0000313" key="18">
    <source>
        <dbReference type="RefSeq" id="XP_020108287.1"/>
    </source>
</evidence>
<reference evidence="18" key="2">
    <citation type="submission" date="2025-08" db="UniProtKB">
        <authorList>
            <consortium name="RefSeq"/>
        </authorList>
    </citation>
    <scope>IDENTIFICATION</scope>
    <source>
        <tissue evidence="18">Leaf</tissue>
    </source>
</reference>
<evidence type="ECO:0000256" key="9">
    <source>
        <dbReference type="ARBA" id="ARBA00023054"/>
    </source>
</evidence>
<evidence type="ECO:0000313" key="17">
    <source>
        <dbReference type="Proteomes" id="UP000515123"/>
    </source>
</evidence>
<sequence length="1070" mass="120230">MAEEKGLLIAEEEEDIPQILQEAKTRWLRPSEICEILRNYKRFKLNADPPYKPAGGSLFLFDRKALRYFRKDGHNWRKKKDGKTVREAHEKLKCGSVDVLHCYYAHGEENENFQRRSYWLLDEQLDHIVLVHYRDVNEGSRPTFSHLSNTEQNRVNHMEETQASTFTHLSPSTFTSQTSYVSSPSAADWSGQAPSSELEDADSGEELGGASASHTDSVSCPGFQFASLPGDTAVKDGIVINQFYSRDFPDTAVSSRLLDPLFSSQVSLQNTTIGVKQQISGAPQGSFCENDHNSAASKWVNMTKKDVDMKEQNISFEPTGHSGDISRRVIDDHTVLNSTLDDTFNMLRNAQLEILIGNGDRENQIKQENVVHVDSLQGRNHLFDHSSYTYQGADDQSLEYPTKVSYPLKNNRDTNMHNNEHGDLKKLDSFGRWMSKEIGKDCDDSLMASDSGSYWNTLDTQSDDKEVSTSLPPHMQLDIDTLGPSLSQEQLFSILDFSPDWAYSNVETKVLISGRFLGNVDPGSVKWCCMFGEHEVPAEILTAGVLRCKTPAHPPGRVPFYVTCSDRLARSEVREFEFCENPSATHLLPKSEAEELHLQIRFAKLLSVGTDKKLLCSVENCLKCKVKQRLSSLLKDDEKQWAEVEMCTKAERRYYYNVRNKLIENLLKGKLYEWLVCKAHKEDGRGPNILDEEGQGAIHLAAALGYDWAMDPIVACGINPSFRDLHGRTGLHWGAYYGREEVVAALVRLGVDPGAVEDPTSTSPQGLTAADLASARGHKGIAGFLAEAHLTSHLSSLALKKKVGNSVSATLAAEKTTVEAAEDQNIVFLNDNNIEEQLSLRGSLDALRKSTEAAARIHTAFRVQSFIQRQSTEKKDEDSWILDEAVLSTLNNRFQKLGHFNEALHAAAAVKIQQKYRGWKGRREFLKIRNKIVKIQAHVRGHQVRKQYRKIVWSVSIVEKLILRWRRKGAGLRGFQADRAISSTSKQEDGKSDEYEFLRVGRKQKEAGVEKALARVQSMARNPEARDQYMRLVASSHKSKLGDGESSSSQIQSSEEEKMVDKDQPASMIH</sequence>
<dbReference type="InterPro" id="IPR036770">
    <property type="entry name" value="Ankyrin_rpt-contain_sf"/>
</dbReference>
<evidence type="ECO:0000256" key="4">
    <source>
        <dbReference type="ARBA" id="ARBA00022737"/>
    </source>
</evidence>
<keyword evidence="6" id="KW-0112">Calmodulin-binding</keyword>
<feature type="domain" description="CG-1" evidence="16">
    <location>
        <begin position="16"/>
        <end position="142"/>
    </location>
</feature>
<dbReference type="InterPro" id="IPR000048">
    <property type="entry name" value="IQ_motif_EF-hand-BS"/>
</dbReference>
<dbReference type="PROSITE" id="PS51437">
    <property type="entry name" value="CG_1"/>
    <property type="match status" value="1"/>
</dbReference>
<keyword evidence="3" id="KW-0597">Phosphoprotein</keyword>
<protein>
    <submittedName>
        <fullName evidence="18">Calmodulin-binding transcription activator 3-like isoform X1</fullName>
    </submittedName>
</protein>
<evidence type="ECO:0000256" key="13">
    <source>
        <dbReference type="ARBA" id="ARBA00023242"/>
    </source>
</evidence>
<feature type="repeat" description="ANK" evidence="14">
    <location>
        <begin position="726"/>
        <end position="758"/>
    </location>
</feature>
<proteinExistence type="inferred from homology"/>
<dbReference type="AlphaFoldDB" id="A0A6P5GKH0"/>
<dbReference type="RefSeq" id="XP_020108287.1">
    <property type="nucleotide sequence ID" value="XM_020252698.1"/>
</dbReference>
<evidence type="ECO:0000256" key="3">
    <source>
        <dbReference type="ARBA" id="ARBA00022553"/>
    </source>
</evidence>
<evidence type="ECO:0000256" key="14">
    <source>
        <dbReference type="PROSITE-ProRule" id="PRU00023"/>
    </source>
</evidence>
<dbReference type="Gene3D" id="1.25.40.20">
    <property type="entry name" value="Ankyrin repeat-containing domain"/>
    <property type="match status" value="1"/>
</dbReference>
<keyword evidence="5" id="KW-0106">Calcium</keyword>
<dbReference type="InterPro" id="IPR013783">
    <property type="entry name" value="Ig-like_fold"/>
</dbReference>
<evidence type="ECO:0000256" key="8">
    <source>
        <dbReference type="ARBA" id="ARBA00023043"/>
    </source>
</evidence>
<dbReference type="InterPro" id="IPR002110">
    <property type="entry name" value="Ankyrin_rpt"/>
</dbReference>
<evidence type="ECO:0000256" key="6">
    <source>
        <dbReference type="ARBA" id="ARBA00022860"/>
    </source>
</evidence>
<keyword evidence="12" id="KW-0804">Transcription</keyword>
<dbReference type="CDD" id="cd00102">
    <property type="entry name" value="IPT"/>
    <property type="match status" value="1"/>
</dbReference>
<dbReference type="GeneID" id="109724062"/>
<feature type="region of interest" description="Disordered" evidence="15">
    <location>
        <begin position="1018"/>
        <end position="1070"/>
    </location>
</feature>
<dbReference type="Proteomes" id="UP000515123">
    <property type="component" value="Linkage group 18"/>
</dbReference>
<dbReference type="GO" id="GO:0005634">
    <property type="term" value="C:nucleus"/>
    <property type="evidence" value="ECO:0007669"/>
    <property type="project" value="UniProtKB-SubCell"/>
</dbReference>
<evidence type="ECO:0000256" key="1">
    <source>
        <dbReference type="ARBA" id="ARBA00004123"/>
    </source>
</evidence>
<name>A0A6P5GKH0_ANACO</name>
<dbReference type="FunFam" id="1.20.5.190:FF:000003">
    <property type="entry name" value="Calmodulin-binding transcription activator 2"/>
    <property type="match status" value="1"/>
</dbReference>
<dbReference type="Gene3D" id="1.20.5.190">
    <property type="match status" value="1"/>
</dbReference>
<dbReference type="InterPro" id="IPR014756">
    <property type="entry name" value="Ig_E-set"/>
</dbReference>
<dbReference type="SMART" id="SM00015">
    <property type="entry name" value="IQ"/>
    <property type="match status" value="2"/>
</dbReference>
<dbReference type="InterPro" id="IPR027417">
    <property type="entry name" value="P-loop_NTPase"/>
</dbReference>
<comment type="similarity">
    <text evidence="2">Belongs to the CAMTA family.</text>
</comment>
<dbReference type="PANTHER" id="PTHR23335:SF0">
    <property type="entry name" value="CALMODULIN-BINDING TRANSCRIPTION ACTIVATOR 2-LIKE ISOFORM X1"/>
    <property type="match status" value="1"/>
</dbReference>
<keyword evidence="9" id="KW-0175">Coiled coil</keyword>
<evidence type="ECO:0000256" key="15">
    <source>
        <dbReference type="SAM" id="MobiDB-lite"/>
    </source>
</evidence>
<dbReference type="GO" id="GO:0003690">
    <property type="term" value="F:double-stranded DNA binding"/>
    <property type="evidence" value="ECO:0007669"/>
    <property type="project" value="TreeGrafter"/>
</dbReference>
<dbReference type="FunFam" id="2.60.40.10:FF:000314">
    <property type="entry name" value="Calmodulin-binding transcription activator 2"/>
    <property type="match status" value="1"/>
</dbReference>
<evidence type="ECO:0000259" key="16">
    <source>
        <dbReference type="PROSITE" id="PS51437"/>
    </source>
</evidence>
<dbReference type="SUPFAM" id="SSF52540">
    <property type="entry name" value="P-loop containing nucleoside triphosphate hydrolases"/>
    <property type="match status" value="1"/>
</dbReference>
<dbReference type="GO" id="GO:0009409">
    <property type="term" value="P:response to cold"/>
    <property type="evidence" value="ECO:0007669"/>
    <property type="project" value="UniProtKB-ARBA"/>
</dbReference>
<accession>A0A6P5GKH0</accession>
<dbReference type="Pfam" id="PF00612">
    <property type="entry name" value="IQ"/>
    <property type="match status" value="2"/>
</dbReference>
<keyword evidence="10" id="KW-0238">DNA-binding</keyword>
<feature type="region of interest" description="Disordered" evidence="15">
    <location>
        <begin position="177"/>
        <end position="215"/>
    </location>
</feature>
<gene>
    <name evidence="18" type="primary">LOC109724062</name>
</gene>
<keyword evidence="8 14" id="KW-0040">ANK repeat</keyword>
<dbReference type="PROSITE" id="PS50297">
    <property type="entry name" value="ANK_REP_REGION"/>
    <property type="match status" value="1"/>
</dbReference>
<dbReference type="SMART" id="SM01076">
    <property type="entry name" value="CG-1"/>
    <property type="match status" value="1"/>
</dbReference>
<dbReference type="Pfam" id="PF03859">
    <property type="entry name" value="CG-1"/>
    <property type="match status" value="1"/>
</dbReference>
<evidence type="ECO:0000256" key="12">
    <source>
        <dbReference type="ARBA" id="ARBA00023163"/>
    </source>
</evidence>
<reference evidence="17" key="1">
    <citation type="journal article" date="2015" name="Nat. Genet.">
        <title>The pineapple genome and the evolution of CAM photosynthesis.</title>
        <authorList>
            <person name="Ming R."/>
            <person name="VanBuren R."/>
            <person name="Wai C.M."/>
            <person name="Tang H."/>
            <person name="Schatz M.C."/>
            <person name="Bowers J.E."/>
            <person name="Lyons E."/>
            <person name="Wang M.L."/>
            <person name="Chen J."/>
            <person name="Biggers E."/>
            <person name="Zhang J."/>
            <person name="Huang L."/>
            <person name="Zhang L."/>
            <person name="Miao W."/>
            <person name="Zhang J."/>
            <person name="Ye Z."/>
            <person name="Miao C."/>
            <person name="Lin Z."/>
            <person name="Wang H."/>
            <person name="Zhou H."/>
            <person name="Yim W.C."/>
            <person name="Priest H.D."/>
            <person name="Zheng C."/>
            <person name="Woodhouse M."/>
            <person name="Edger P.P."/>
            <person name="Guyot R."/>
            <person name="Guo H.B."/>
            <person name="Guo H."/>
            <person name="Zheng G."/>
            <person name="Singh R."/>
            <person name="Sharma A."/>
            <person name="Min X."/>
            <person name="Zheng Y."/>
            <person name="Lee H."/>
            <person name="Gurtowski J."/>
            <person name="Sedlazeck F.J."/>
            <person name="Harkess A."/>
            <person name="McKain M.R."/>
            <person name="Liao Z."/>
            <person name="Fang J."/>
            <person name="Liu J."/>
            <person name="Zhang X."/>
            <person name="Zhang Q."/>
            <person name="Hu W."/>
            <person name="Qin Y."/>
            <person name="Wang K."/>
            <person name="Chen L.Y."/>
            <person name="Shirley N."/>
            <person name="Lin Y.R."/>
            <person name="Liu L.Y."/>
            <person name="Hernandez A.G."/>
            <person name="Wright C.L."/>
            <person name="Bulone V."/>
            <person name="Tuskan G.A."/>
            <person name="Heath K."/>
            <person name="Zee F."/>
            <person name="Moore P.H."/>
            <person name="Sunkar R."/>
            <person name="Leebens-Mack J.H."/>
            <person name="Mockler T."/>
            <person name="Bennetzen J.L."/>
            <person name="Freeling M."/>
            <person name="Sankoff D."/>
            <person name="Paterson A.H."/>
            <person name="Zhu X."/>
            <person name="Yang X."/>
            <person name="Smith J.A."/>
            <person name="Cushman J.C."/>
            <person name="Paull R.E."/>
            <person name="Yu Q."/>
        </authorList>
    </citation>
    <scope>NUCLEOTIDE SEQUENCE [LARGE SCALE GENOMIC DNA]</scope>
    <source>
        <strain evidence="17">cv. F153</strain>
    </source>
</reference>
<dbReference type="PROSITE" id="PS50096">
    <property type="entry name" value="IQ"/>
    <property type="match status" value="3"/>
</dbReference>
<dbReference type="PANTHER" id="PTHR23335">
    <property type="entry name" value="CALMODULIN-BINDING TRANSCRIPTION ACTIVATOR CAMTA"/>
    <property type="match status" value="1"/>
</dbReference>
<evidence type="ECO:0000256" key="7">
    <source>
        <dbReference type="ARBA" id="ARBA00023015"/>
    </source>
</evidence>
<keyword evidence="17" id="KW-1185">Reference proteome</keyword>
<comment type="subcellular location">
    <subcellularLocation>
        <location evidence="1">Nucleus</location>
    </subcellularLocation>
</comment>
<dbReference type="SUPFAM" id="SSF48403">
    <property type="entry name" value="Ankyrin repeat"/>
    <property type="match status" value="1"/>
</dbReference>